<reference evidence="5 6" key="1">
    <citation type="submission" date="2016-10" db="EMBL/GenBank/DDBJ databases">
        <authorList>
            <person name="de Groot N.N."/>
        </authorList>
    </citation>
    <scope>NUCLEOTIDE SEQUENCE [LARGE SCALE GENOMIC DNA]</scope>
    <source>
        <strain evidence="5 6">DSM 13760</strain>
    </source>
</reference>
<dbReference type="AlphaFoldDB" id="A0A1H9T3G1"/>
<dbReference type="GO" id="GO:0003677">
    <property type="term" value="F:DNA binding"/>
    <property type="evidence" value="ECO:0007669"/>
    <property type="project" value="UniProtKB-KW"/>
</dbReference>
<dbReference type="EMBL" id="FOHA01000010">
    <property type="protein sequence ID" value="SER91666.1"/>
    <property type="molecule type" value="Genomic_DNA"/>
</dbReference>
<dbReference type="PANTHER" id="PTHR33154:SF25">
    <property type="entry name" value="LMO0101 PROTEIN"/>
    <property type="match status" value="1"/>
</dbReference>
<feature type="domain" description="HTH arsR-type" evidence="4">
    <location>
        <begin position="6"/>
        <end position="96"/>
    </location>
</feature>
<organism evidence="5 6">
    <name type="scientific">Isobaculum melis</name>
    <dbReference type="NCBI Taxonomy" id="142588"/>
    <lineage>
        <taxon>Bacteria</taxon>
        <taxon>Bacillati</taxon>
        <taxon>Bacillota</taxon>
        <taxon>Bacilli</taxon>
        <taxon>Lactobacillales</taxon>
        <taxon>Carnobacteriaceae</taxon>
        <taxon>Isobaculum</taxon>
    </lineage>
</organism>
<dbReference type="Pfam" id="PF12840">
    <property type="entry name" value="HTH_20"/>
    <property type="match status" value="1"/>
</dbReference>
<evidence type="ECO:0000313" key="6">
    <source>
        <dbReference type="Proteomes" id="UP000198948"/>
    </source>
</evidence>
<evidence type="ECO:0000256" key="1">
    <source>
        <dbReference type="ARBA" id="ARBA00023015"/>
    </source>
</evidence>
<gene>
    <name evidence="5" type="ORF">SAMN04488559_11098</name>
</gene>
<dbReference type="PRINTS" id="PR00778">
    <property type="entry name" value="HTHARSR"/>
</dbReference>
<dbReference type="InterPro" id="IPR011991">
    <property type="entry name" value="ArsR-like_HTH"/>
</dbReference>
<keyword evidence="2" id="KW-0238">DNA-binding</keyword>
<dbReference type="InterPro" id="IPR051081">
    <property type="entry name" value="HTH_MetalResp_TranReg"/>
</dbReference>
<evidence type="ECO:0000256" key="3">
    <source>
        <dbReference type="ARBA" id="ARBA00023163"/>
    </source>
</evidence>
<dbReference type="PROSITE" id="PS50987">
    <property type="entry name" value="HTH_ARSR_2"/>
    <property type="match status" value="1"/>
</dbReference>
<evidence type="ECO:0000256" key="2">
    <source>
        <dbReference type="ARBA" id="ARBA00023125"/>
    </source>
</evidence>
<dbReference type="STRING" id="142588.SAMN04488559_11098"/>
<accession>A0A1H9T3G1</accession>
<dbReference type="InterPro" id="IPR001845">
    <property type="entry name" value="HTH_ArsR_DNA-bd_dom"/>
</dbReference>
<protein>
    <submittedName>
        <fullName evidence="5">Helix-turn-helix domain-containing protein</fullName>
    </submittedName>
</protein>
<dbReference type="GO" id="GO:0003700">
    <property type="term" value="F:DNA-binding transcription factor activity"/>
    <property type="evidence" value="ECO:0007669"/>
    <property type="project" value="InterPro"/>
</dbReference>
<evidence type="ECO:0000259" key="4">
    <source>
        <dbReference type="PROSITE" id="PS50987"/>
    </source>
</evidence>
<dbReference type="RefSeq" id="WP_092652514.1">
    <property type="nucleotide sequence ID" value="NZ_FOHA01000010.1"/>
</dbReference>
<dbReference type="SMART" id="SM00418">
    <property type="entry name" value="HTH_ARSR"/>
    <property type="match status" value="1"/>
</dbReference>
<dbReference type="CDD" id="cd00090">
    <property type="entry name" value="HTH_ARSR"/>
    <property type="match status" value="1"/>
</dbReference>
<evidence type="ECO:0000313" key="5">
    <source>
        <dbReference type="EMBL" id="SER91666.1"/>
    </source>
</evidence>
<dbReference type="PANTHER" id="PTHR33154">
    <property type="entry name" value="TRANSCRIPTIONAL REGULATOR, ARSR FAMILY"/>
    <property type="match status" value="1"/>
</dbReference>
<dbReference type="InterPro" id="IPR036388">
    <property type="entry name" value="WH-like_DNA-bd_sf"/>
</dbReference>
<sequence length="96" mass="11204">MNIKQLKDDEVRVQIFKALADPARLEIIRVLRDKGDEMGCGEIGENLALSKSTISYHFKTLREAGLTTTRREAREKFVKLRYDTFEQYFTNFLDSL</sequence>
<proteinExistence type="predicted"/>
<dbReference type="Proteomes" id="UP000198948">
    <property type="component" value="Unassembled WGS sequence"/>
</dbReference>
<dbReference type="InterPro" id="IPR036390">
    <property type="entry name" value="WH_DNA-bd_sf"/>
</dbReference>
<dbReference type="NCBIfam" id="NF033788">
    <property type="entry name" value="HTH_metalloreg"/>
    <property type="match status" value="1"/>
</dbReference>
<keyword evidence="3" id="KW-0804">Transcription</keyword>
<name>A0A1H9T3G1_9LACT</name>
<dbReference type="SUPFAM" id="SSF46785">
    <property type="entry name" value="Winged helix' DNA-binding domain"/>
    <property type="match status" value="1"/>
</dbReference>
<keyword evidence="1" id="KW-0805">Transcription regulation</keyword>
<dbReference type="OrthoDB" id="9798835at2"/>
<keyword evidence="6" id="KW-1185">Reference proteome</keyword>
<dbReference type="Gene3D" id="1.10.10.10">
    <property type="entry name" value="Winged helix-like DNA-binding domain superfamily/Winged helix DNA-binding domain"/>
    <property type="match status" value="1"/>
</dbReference>